<dbReference type="InterPro" id="IPR056746">
    <property type="entry name" value="SPAN_dom"/>
</dbReference>
<reference evidence="3 4" key="1">
    <citation type="submission" date="2024-07" db="EMBL/GenBank/DDBJ databases">
        <authorList>
            <person name="Dulla G.F.J."/>
            <person name="Delorm J.G."/>
        </authorList>
    </citation>
    <scope>NUCLEOTIDE SEQUENCE [LARGE SCALE GENOMIC DNA]</scope>
    <source>
        <strain evidence="3 4">JGD 233</strain>
    </source>
</reference>
<sequence>MSGKINEVLKTDFNFDNASGEDSLTENIYKKIKQHKDAQLAELPGGLINLVMQQKDENSLTSGGQLSVENNDHQPTSYSNKNFEQFFSSSTAHTGLSANNKTQRFQSAADIVNQQLPDKMAAKAVNNTKAADLLAGNGANKAKSADFFAGDGVNKAKSADLLVGNGVNKAKSADLLAGNDVNKVKAADLFAGNGVTNTKPADARMESSINNSPTTHLVAESERGRSDINRTLPTGTVLSESAILTRVADKEKPSQVPLAERKSSLFQDSDALMQQQQGGLLKREAVSEGQPGNAAEHSRSNSAAMLQSKMRAQAAESPSSSRSLDLDYKFQQWSGQHSVKVSVSGEAVRDGNMTLLPSGTRAADALTSQFAQLTSHTPKLLEPRRDGDEQKQRQQEHAQDEEQE</sequence>
<proteinExistence type="predicted"/>
<feature type="region of interest" description="Disordered" evidence="1">
    <location>
        <begin position="372"/>
        <end position="404"/>
    </location>
</feature>
<evidence type="ECO:0000313" key="4">
    <source>
        <dbReference type="Proteomes" id="UP001554567"/>
    </source>
</evidence>
<evidence type="ECO:0000256" key="1">
    <source>
        <dbReference type="SAM" id="MobiDB-lite"/>
    </source>
</evidence>
<feature type="compositionally biased region" description="Basic and acidic residues" evidence="1">
    <location>
        <begin position="219"/>
        <end position="228"/>
    </location>
</feature>
<evidence type="ECO:0000313" key="3">
    <source>
        <dbReference type="EMBL" id="MEW5290511.1"/>
    </source>
</evidence>
<comment type="caution">
    <text evidence="3">The sequence shown here is derived from an EMBL/GenBank/DDBJ whole genome shotgun (WGS) entry which is preliminary data.</text>
</comment>
<feature type="region of interest" description="Disordered" evidence="1">
    <location>
        <begin position="248"/>
        <end position="323"/>
    </location>
</feature>
<dbReference type="Pfam" id="PF02510">
    <property type="entry name" value="SPAN"/>
    <property type="match status" value="1"/>
</dbReference>
<gene>
    <name evidence="3" type="ORF">ABW286_15190</name>
</gene>
<feature type="region of interest" description="Disordered" evidence="1">
    <location>
        <begin position="204"/>
        <end position="233"/>
    </location>
</feature>
<accession>A0ABV3N452</accession>
<feature type="compositionally biased region" description="Basic and acidic residues" evidence="1">
    <location>
        <begin position="379"/>
        <end position="404"/>
    </location>
</feature>
<feature type="domain" description="Surface presentation of antigen" evidence="2">
    <location>
        <begin position="321"/>
        <end position="402"/>
    </location>
</feature>
<evidence type="ECO:0000259" key="2">
    <source>
        <dbReference type="Pfam" id="PF02510"/>
    </source>
</evidence>
<protein>
    <recommendedName>
        <fullName evidence="2">Surface presentation of antigen domain-containing protein</fullName>
    </recommendedName>
</protein>
<feature type="compositionally biased region" description="Polar residues" evidence="1">
    <location>
        <begin position="264"/>
        <end position="278"/>
    </location>
</feature>
<keyword evidence="4" id="KW-1185">Reference proteome</keyword>
<dbReference type="EMBL" id="JBFKZN010000007">
    <property type="protein sequence ID" value="MEW5290511.1"/>
    <property type="molecule type" value="Genomic_DNA"/>
</dbReference>
<dbReference type="RefSeq" id="WP_367167996.1">
    <property type="nucleotide sequence ID" value="NZ_JBFKZN010000007.1"/>
</dbReference>
<feature type="compositionally biased region" description="Basic and acidic residues" evidence="1">
    <location>
        <begin position="248"/>
        <end position="263"/>
    </location>
</feature>
<dbReference type="Proteomes" id="UP001554567">
    <property type="component" value="Unassembled WGS sequence"/>
</dbReference>
<name>A0ABV3N452_9GAMM</name>
<organism evidence="3 4">
    <name type="scientific">Erwinia papayae</name>
    <dbReference type="NCBI Taxonomy" id="206499"/>
    <lineage>
        <taxon>Bacteria</taxon>
        <taxon>Pseudomonadati</taxon>
        <taxon>Pseudomonadota</taxon>
        <taxon>Gammaproteobacteria</taxon>
        <taxon>Enterobacterales</taxon>
        <taxon>Erwiniaceae</taxon>
        <taxon>Erwinia</taxon>
    </lineage>
</organism>